<keyword evidence="6" id="KW-1185">Reference proteome</keyword>
<feature type="domain" description="HTH araC/xylS-type" evidence="4">
    <location>
        <begin position="153"/>
        <end position="250"/>
    </location>
</feature>
<dbReference type="InterPro" id="IPR020449">
    <property type="entry name" value="Tscrpt_reg_AraC-type_HTH"/>
</dbReference>
<dbReference type="PRINTS" id="PR00032">
    <property type="entry name" value="HTHARAC"/>
</dbReference>
<dbReference type="PROSITE" id="PS01124">
    <property type="entry name" value="HTH_ARAC_FAMILY_2"/>
    <property type="match status" value="1"/>
</dbReference>
<dbReference type="Proteomes" id="UP000324760">
    <property type="component" value="Chromosome"/>
</dbReference>
<dbReference type="InterPro" id="IPR011051">
    <property type="entry name" value="RmlC_Cupin_sf"/>
</dbReference>
<evidence type="ECO:0000259" key="4">
    <source>
        <dbReference type="PROSITE" id="PS01124"/>
    </source>
</evidence>
<gene>
    <name evidence="5" type="ORF">F0U83_01830</name>
</gene>
<evidence type="ECO:0000313" key="5">
    <source>
        <dbReference type="EMBL" id="QEQ95544.1"/>
    </source>
</evidence>
<keyword evidence="3" id="KW-0804">Transcription</keyword>
<dbReference type="AlphaFoldDB" id="A0A5P1R7C5"/>
<dbReference type="PANTHER" id="PTHR46796:SF10">
    <property type="entry name" value="TRANSCRIPTIONAL ACTIVATOR FEAR"/>
    <property type="match status" value="1"/>
</dbReference>
<evidence type="ECO:0000256" key="3">
    <source>
        <dbReference type="ARBA" id="ARBA00023163"/>
    </source>
</evidence>
<dbReference type="Pfam" id="PF12833">
    <property type="entry name" value="HTH_18"/>
    <property type="match status" value="1"/>
</dbReference>
<dbReference type="InterPro" id="IPR009057">
    <property type="entry name" value="Homeodomain-like_sf"/>
</dbReference>
<dbReference type="InterPro" id="IPR050204">
    <property type="entry name" value="AraC_XylS_family_regulators"/>
</dbReference>
<dbReference type="InterPro" id="IPR018062">
    <property type="entry name" value="HTH_AraC-typ_CS"/>
</dbReference>
<evidence type="ECO:0000256" key="2">
    <source>
        <dbReference type="ARBA" id="ARBA00023125"/>
    </source>
</evidence>
<dbReference type="SUPFAM" id="SSF51182">
    <property type="entry name" value="RmlC-like cupins"/>
    <property type="match status" value="1"/>
</dbReference>
<proteinExistence type="predicted"/>
<dbReference type="PANTHER" id="PTHR46796">
    <property type="entry name" value="HTH-TYPE TRANSCRIPTIONAL ACTIVATOR RHAS-RELATED"/>
    <property type="match status" value="1"/>
</dbReference>
<dbReference type="InterPro" id="IPR018060">
    <property type="entry name" value="HTH_AraC"/>
</dbReference>
<dbReference type="Gene3D" id="2.60.120.10">
    <property type="entry name" value="Jelly Rolls"/>
    <property type="match status" value="1"/>
</dbReference>
<dbReference type="Gene3D" id="1.10.10.60">
    <property type="entry name" value="Homeodomain-like"/>
    <property type="match status" value="2"/>
</dbReference>
<evidence type="ECO:0000256" key="1">
    <source>
        <dbReference type="ARBA" id="ARBA00023015"/>
    </source>
</evidence>
<sequence length="254" mass="28565">MVTTTELLTLPDTANHHDHEYHQLVFGLEGNTEFDIQGRGAHVSLGQGCLVPSSTDHAFCGVGDNQIVVINIPTENIAPPPLKTEIARLFEQATYFTLDSQRQVLLQAISREIRQTPANSPLLQACGHTLLLSMQNHMNLAPKRRYLGAIDQAAIDQYIQLNLHRRLSVQELAGVTFMSPSHFHARFKEITNLTPHQYVLQKRLSEARNKLAQGWTILQTAEHCGFSSQSAFTHAFRNHFGITPSRCRKTSREH</sequence>
<evidence type="ECO:0000313" key="6">
    <source>
        <dbReference type="Proteomes" id="UP000324760"/>
    </source>
</evidence>
<dbReference type="GO" id="GO:0043565">
    <property type="term" value="F:sequence-specific DNA binding"/>
    <property type="evidence" value="ECO:0007669"/>
    <property type="project" value="InterPro"/>
</dbReference>
<dbReference type="KEGG" id="ncu:F0U83_01830"/>
<dbReference type="GO" id="GO:0003700">
    <property type="term" value="F:DNA-binding transcription factor activity"/>
    <property type="evidence" value="ECO:0007669"/>
    <property type="project" value="InterPro"/>
</dbReference>
<protein>
    <submittedName>
        <fullName evidence="5">Helix-turn-helix transcriptional regulator</fullName>
    </submittedName>
</protein>
<accession>A0A5P1R7C5</accession>
<dbReference type="EMBL" id="CP043869">
    <property type="protein sequence ID" value="QEQ95544.1"/>
    <property type="molecule type" value="Genomic_DNA"/>
</dbReference>
<dbReference type="RefSeq" id="WP_138986248.1">
    <property type="nucleotide sequence ID" value="NZ_CP043869.1"/>
</dbReference>
<dbReference type="SMART" id="SM00342">
    <property type="entry name" value="HTH_ARAC"/>
    <property type="match status" value="1"/>
</dbReference>
<keyword evidence="2" id="KW-0238">DNA-binding</keyword>
<keyword evidence="1" id="KW-0805">Transcription regulation</keyword>
<reference evidence="5 6" key="1">
    <citation type="journal article" date="2019" name="Biochem. Eng. J.">
        <title>Metabolic engineering of the marine bacteria Neptunomonas concharum for the production of acetoin and meso-2,3-butanediol from acetate.</title>
        <authorList>
            <person name="Li W."/>
            <person name="Pu N."/>
            <person name="Liu C.-X."/>
            <person name="Yuan Q.-P."/>
            <person name="Li Z.-J."/>
        </authorList>
    </citation>
    <scope>NUCLEOTIDE SEQUENCE [LARGE SCALE GENOMIC DNA]</scope>
    <source>
        <strain evidence="5 6">JCM17730</strain>
    </source>
</reference>
<dbReference type="InterPro" id="IPR014710">
    <property type="entry name" value="RmlC-like_jellyroll"/>
</dbReference>
<name>A0A5P1R7C5_9GAMM</name>
<dbReference type="OrthoDB" id="5740883at2"/>
<dbReference type="SUPFAM" id="SSF46689">
    <property type="entry name" value="Homeodomain-like"/>
    <property type="match status" value="2"/>
</dbReference>
<dbReference type="PROSITE" id="PS00041">
    <property type="entry name" value="HTH_ARAC_FAMILY_1"/>
    <property type="match status" value="1"/>
</dbReference>
<organism evidence="5 6">
    <name type="scientific">Neptunomonas concharum</name>
    <dbReference type="NCBI Taxonomy" id="1031538"/>
    <lineage>
        <taxon>Bacteria</taxon>
        <taxon>Pseudomonadati</taxon>
        <taxon>Pseudomonadota</taxon>
        <taxon>Gammaproteobacteria</taxon>
        <taxon>Oceanospirillales</taxon>
        <taxon>Oceanospirillaceae</taxon>
        <taxon>Neptunomonas</taxon>
    </lineage>
</organism>